<reference evidence="2 5" key="2">
    <citation type="submission" date="2020-01" db="EMBL/GenBank/DDBJ databases">
        <authorList>
            <person name="Sanchez-Estrada R."/>
            <person name="Gonzalez-Y-Merchand J.A."/>
            <person name="Rivera-Gutierrez S."/>
        </authorList>
    </citation>
    <scope>NUCLEOTIDE SEQUENCE [LARGE SCALE GENOMIC DNA]</scope>
    <source>
        <strain evidence="2 5">CST 7247</strain>
    </source>
</reference>
<comment type="caution">
    <text evidence="3">The sequence shown here is derived from an EMBL/GenBank/DDBJ whole genome shotgun (WGS) entry which is preliminary data.</text>
</comment>
<evidence type="ECO:0000313" key="2">
    <source>
        <dbReference type="EMBL" id="NDJ87762.1"/>
    </source>
</evidence>
<proteinExistence type="predicted"/>
<sequence>MKHFGRMLPALFGGAGIAFAVGLSGTGALPAGVIGAVTPANVVASPSAAPVGSEACIIGLNCGCIRYRTCPGDRRRPPARTPEPQLGGDVPVVTGEHGVAPAAFTRTPA</sequence>
<dbReference type="EMBL" id="LFOE01000010">
    <property type="protein sequence ID" value="OBY32014.1"/>
    <property type="molecule type" value="Genomic_DNA"/>
</dbReference>
<keyword evidence="4" id="KW-1185">Reference proteome</keyword>
<dbReference type="Proteomes" id="UP000466523">
    <property type="component" value="Unassembled WGS sequence"/>
</dbReference>
<evidence type="ECO:0000313" key="3">
    <source>
        <dbReference type="EMBL" id="OBY32014.1"/>
    </source>
</evidence>
<dbReference type="Proteomes" id="UP000092668">
    <property type="component" value="Unassembled WGS sequence"/>
</dbReference>
<protein>
    <submittedName>
        <fullName evidence="3">Uncharacterized protein</fullName>
    </submittedName>
</protein>
<accession>A0A1B8SH15</accession>
<evidence type="ECO:0000313" key="4">
    <source>
        <dbReference type="Proteomes" id="UP000092668"/>
    </source>
</evidence>
<evidence type="ECO:0000256" key="1">
    <source>
        <dbReference type="SAM" id="MobiDB-lite"/>
    </source>
</evidence>
<dbReference type="RefSeq" id="WP_065288031.1">
    <property type="nucleotide sequence ID" value="NZ_JAACYR010000003.1"/>
</dbReference>
<name>A0A1B8SH15_9MYCO</name>
<organism evidence="3 4">
    <name type="scientific">Mycolicibacter kumamotonensis</name>
    <dbReference type="NCBI Taxonomy" id="354243"/>
    <lineage>
        <taxon>Bacteria</taxon>
        <taxon>Bacillati</taxon>
        <taxon>Actinomycetota</taxon>
        <taxon>Actinomycetes</taxon>
        <taxon>Mycobacteriales</taxon>
        <taxon>Mycobacteriaceae</taxon>
        <taxon>Mycolicibacter</taxon>
    </lineage>
</organism>
<evidence type="ECO:0000313" key="5">
    <source>
        <dbReference type="Proteomes" id="UP000466523"/>
    </source>
</evidence>
<reference evidence="3 4" key="1">
    <citation type="submission" date="2015-06" db="EMBL/GenBank/DDBJ databases">
        <title>Genome sequence of Mycobacterium kumamotonense strain Roo.</title>
        <authorList>
            <person name="Greninger A.L."/>
            <person name="Cunningham G."/>
            <person name="Miller S."/>
        </authorList>
    </citation>
    <scope>NUCLEOTIDE SEQUENCE [LARGE SCALE GENOMIC DNA]</scope>
    <source>
        <strain evidence="3 4">Roo</strain>
    </source>
</reference>
<gene>
    <name evidence="3" type="ORF">ACT18_09795</name>
    <name evidence="2" type="ORF">GWR20_01105</name>
</gene>
<feature type="region of interest" description="Disordered" evidence="1">
    <location>
        <begin position="73"/>
        <end position="109"/>
    </location>
</feature>
<dbReference type="OrthoDB" id="4751832at2"/>
<dbReference type="EMBL" id="JAACYR010000003">
    <property type="protein sequence ID" value="NDJ87762.1"/>
    <property type="molecule type" value="Genomic_DNA"/>
</dbReference>
<dbReference type="AlphaFoldDB" id="A0A1B8SH15"/>